<proteinExistence type="predicted"/>
<keyword evidence="2" id="KW-1185">Reference proteome</keyword>
<comment type="caution">
    <text evidence="1">The sequence shown here is derived from an EMBL/GenBank/DDBJ whole genome shotgun (WGS) entry which is preliminary data.</text>
</comment>
<protein>
    <submittedName>
        <fullName evidence="1">Nucleoside-diphosphate sugar epimerase</fullName>
    </submittedName>
</protein>
<dbReference type="SUPFAM" id="SSF51735">
    <property type="entry name" value="NAD(P)-binding Rossmann-fold domains"/>
    <property type="match status" value="1"/>
</dbReference>
<reference evidence="1 2" key="1">
    <citation type="submission" date="2024-10" db="EMBL/GenBank/DDBJ databases">
        <title>The Natural Products Discovery Center: Release of the First 8490 Sequenced Strains for Exploring Actinobacteria Biosynthetic Diversity.</title>
        <authorList>
            <person name="Kalkreuter E."/>
            <person name="Kautsar S.A."/>
            <person name="Yang D."/>
            <person name="Bader C.D."/>
            <person name="Teijaro C.N."/>
            <person name="Fluegel L."/>
            <person name="Davis C.M."/>
            <person name="Simpson J.R."/>
            <person name="Lauterbach L."/>
            <person name="Steele A.D."/>
            <person name="Gui C."/>
            <person name="Meng S."/>
            <person name="Li G."/>
            <person name="Viehrig K."/>
            <person name="Ye F."/>
            <person name="Su P."/>
            <person name="Kiefer A.F."/>
            <person name="Nichols A."/>
            <person name="Cepeda A.J."/>
            <person name="Yan W."/>
            <person name="Fan B."/>
            <person name="Jiang Y."/>
            <person name="Adhikari A."/>
            <person name="Zheng C.-J."/>
            <person name="Schuster L."/>
            <person name="Cowan T.M."/>
            <person name="Smanski M.J."/>
            <person name="Chevrette M.G."/>
            <person name="De Carvalho L.P.S."/>
            <person name="Shen B."/>
        </authorList>
    </citation>
    <scope>NUCLEOTIDE SEQUENCE [LARGE SCALE GENOMIC DNA]</scope>
    <source>
        <strain evidence="1 2">NPDC050545</strain>
    </source>
</reference>
<name>A0ABW7Z2A9_9ACTN</name>
<evidence type="ECO:0000313" key="1">
    <source>
        <dbReference type="EMBL" id="MFI6502306.1"/>
    </source>
</evidence>
<gene>
    <name evidence="1" type="ORF">ACIBG2_33350</name>
</gene>
<organism evidence="1 2">
    <name type="scientific">Nonomuraea typhae</name>
    <dbReference type="NCBI Taxonomy" id="2603600"/>
    <lineage>
        <taxon>Bacteria</taxon>
        <taxon>Bacillati</taxon>
        <taxon>Actinomycetota</taxon>
        <taxon>Actinomycetes</taxon>
        <taxon>Streptosporangiales</taxon>
        <taxon>Streptosporangiaceae</taxon>
        <taxon>Nonomuraea</taxon>
    </lineage>
</organism>
<accession>A0ABW7Z2A9</accession>
<dbReference type="EMBL" id="JBITGY010000009">
    <property type="protein sequence ID" value="MFI6502306.1"/>
    <property type="molecule type" value="Genomic_DNA"/>
</dbReference>
<dbReference type="InterPro" id="IPR036291">
    <property type="entry name" value="NAD(P)-bd_dom_sf"/>
</dbReference>
<sequence>MCEIFVTPGLVGDHVHARLSRAGIPVRRYDGDQDLSRMESVFLDHLPLTAERAAPMIDTIARHARRVVAVSSAFHAEVEKLIEHSGIPWTILRAGSLAADALAFAGQVRAGVVRWPYGGAGRAVIHEKDVAAVATHVLASAGHGGRRYVLSGPETLTLAEQVRVIGEVAGRAVRWEDLAPGPARAELLKAWADETVVDAKLEEWGAFAGSPEVVTDTVRVLTGRAPRTFRQWAQDHADAFR</sequence>
<dbReference type="Proteomes" id="UP001612741">
    <property type="component" value="Unassembled WGS sequence"/>
</dbReference>
<dbReference type="Gene3D" id="3.40.50.720">
    <property type="entry name" value="NAD(P)-binding Rossmann-like Domain"/>
    <property type="match status" value="1"/>
</dbReference>
<evidence type="ECO:0000313" key="2">
    <source>
        <dbReference type="Proteomes" id="UP001612741"/>
    </source>
</evidence>
<dbReference type="PANTHER" id="PTHR43162:SF1">
    <property type="entry name" value="PRESTALK A DIFFERENTIATION PROTEIN A"/>
    <property type="match status" value="1"/>
</dbReference>
<dbReference type="RefSeq" id="WP_397087465.1">
    <property type="nucleotide sequence ID" value="NZ_JBITGY010000009.1"/>
</dbReference>
<dbReference type="PANTHER" id="PTHR43162">
    <property type="match status" value="1"/>
</dbReference>
<dbReference type="InterPro" id="IPR051604">
    <property type="entry name" value="Ergot_Alk_Oxidoreductase"/>
</dbReference>